<gene>
    <name evidence="4" type="ORF">C3B55_00909</name>
</gene>
<dbReference type="Pfam" id="PF03795">
    <property type="entry name" value="YCII"/>
    <property type="match status" value="1"/>
</dbReference>
<organism evidence="4 5">
    <name type="scientific">Candidatus Pseudomonas adelgestsugas</name>
    <dbReference type="NCBI Taxonomy" id="1302376"/>
    <lineage>
        <taxon>Bacteria</taxon>
        <taxon>Pseudomonadati</taxon>
        <taxon>Pseudomonadota</taxon>
        <taxon>Gammaproteobacteria</taxon>
        <taxon>Pseudomonadales</taxon>
        <taxon>Pseudomonadaceae</taxon>
        <taxon>Pseudomonas</taxon>
    </lineage>
</organism>
<dbReference type="SUPFAM" id="SSF54909">
    <property type="entry name" value="Dimeric alpha+beta barrel"/>
    <property type="match status" value="1"/>
</dbReference>
<dbReference type="Gene3D" id="3.30.70.1060">
    <property type="entry name" value="Dimeric alpha+beta barrel"/>
    <property type="match status" value="1"/>
</dbReference>
<reference evidence="4 5" key="1">
    <citation type="journal article" date="2018" name="Genome Biol. Evol.">
        <title>Partnering With a Pest: Genomes of Hemlock Woolly Adelgid Symbionts Reveal Atypical Nutritional Provisioning Patterns in Dual-Obligate Bacteria.</title>
        <authorList>
            <person name="Weglarz K.M."/>
            <person name="Havill N.P."/>
            <person name="Burke G.R."/>
            <person name="von Dohlen C.D."/>
        </authorList>
    </citation>
    <scope>NUCLEOTIDE SEQUENCE [LARGE SCALE GENOMIC DNA]</scope>
    <source>
        <strain evidence="4 5">HWA_ENA</strain>
    </source>
</reference>
<dbReference type="RefSeq" id="WP_129211674.1">
    <property type="nucleotide sequence ID" value="NZ_CP026512.1"/>
</dbReference>
<evidence type="ECO:0000256" key="2">
    <source>
        <dbReference type="SAM" id="Phobius"/>
    </source>
</evidence>
<evidence type="ECO:0000313" key="5">
    <source>
        <dbReference type="Proteomes" id="UP000288953"/>
    </source>
</evidence>
<dbReference type="InterPro" id="IPR005545">
    <property type="entry name" value="YCII"/>
</dbReference>
<dbReference type="InterPro" id="IPR011008">
    <property type="entry name" value="Dimeric_a/b-barrel"/>
</dbReference>
<dbReference type="EMBL" id="CP026512">
    <property type="protein sequence ID" value="QAX82213.1"/>
    <property type="molecule type" value="Genomic_DNA"/>
</dbReference>
<accession>A0ABX5RAI1</accession>
<comment type="similarity">
    <text evidence="1">Belongs to the YciI family.</text>
</comment>
<keyword evidence="2" id="KW-0812">Transmembrane</keyword>
<keyword evidence="5" id="KW-1185">Reference proteome</keyword>
<feature type="transmembrane region" description="Helical" evidence="2">
    <location>
        <begin position="53"/>
        <end position="76"/>
    </location>
</feature>
<dbReference type="Proteomes" id="UP000288953">
    <property type="component" value="Chromosome"/>
</dbReference>
<proteinExistence type="inferred from homology"/>
<evidence type="ECO:0000313" key="4">
    <source>
        <dbReference type="EMBL" id="QAX82213.1"/>
    </source>
</evidence>
<evidence type="ECO:0000259" key="3">
    <source>
        <dbReference type="Pfam" id="PF03795"/>
    </source>
</evidence>
<name>A0ABX5RAI1_9PSED</name>
<evidence type="ECO:0000256" key="1">
    <source>
        <dbReference type="ARBA" id="ARBA00007689"/>
    </source>
</evidence>
<feature type="domain" description="YCII-related" evidence="3">
    <location>
        <begin position="1"/>
        <end position="81"/>
    </location>
</feature>
<sequence>MLCSITATDVAGAPEKRKLVYLTYIEHLDALEAKGSLVIAGLNTVADSNDQNLAGFTGGLIIVELTSMAAAQALGIGRPMYHRKRLC</sequence>
<keyword evidence="2" id="KW-1133">Transmembrane helix</keyword>
<protein>
    <submittedName>
        <fullName evidence="4">YciI-like protein</fullName>
    </submittedName>
</protein>
<keyword evidence="2" id="KW-0472">Membrane</keyword>